<feature type="domain" description="Type I restriction modification DNA specificity" evidence="5">
    <location>
        <begin position="368"/>
        <end position="542"/>
    </location>
</feature>
<dbReference type="OrthoDB" id="398435at2"/>
<dbReference type="SUPFAM" id="SSF116734">
    <property type="entry name" value="DNA methylase specificity domain"/>
    <property type="match status" value="2"/>
</dbReference>
<accession>W9V507</accession>
<proteinExistence type="inferred from homology"/>
<evidence type="ECO:0000256" key="1">
    <source>
        <dbReference type="ARBA" id="ARBA00010923"/>
    </source>
</evidence>
<dbReference type="InterPro" id="IPR051212">
    <property type="entry name" value="Type-I_RE_S_subunit"/>
</dbReference>
<dbReference type="PANTHER" id="PTHR43140:SF1">
    <property type="entry name" value="TYPE I RESTRICTION ENZYME ECOKI SPECIFICITY SUBUNIT"/>
    <property type="match status" value="1"/>
</dbReference>
<evidence type="ECO:0000256" key="4">
    <source>
        <dbReference type="SAM" id="Coils"/>
    </source>
</evidence>
<dbReference type="InterPro" id="IPR000055">
    <property type="entry name" value="Restrct_endonuc_typeI_TRD"/>
</dbReference>
<dbReference type="PANTHER" id="PTHR43140">
    <property type="entry name" value="TYPE-1 RESTRICTION ENZYME ECOKI SPECIFICITY PROTEIN"/>
    <property type="match status" value="1"/>
</dbReference>
<dbReference type="InterPro" id="IPR044946">
    <property type="entry name" value="Restrct_endonuc_typeI_TRD_sf"/>
</dbReference>
<dbReference type="GO" id="GO:0003677">
    <property type="term" value="F:DNA binding"/>
    <property type="evidence" value="ECO:0007669"/>
    <property type="project" value="UniProtKB-KW"/>
</dbReference>
<comment type="caution">
    <text evidence="6">The sequence shown here is derived from an EMBL/GenBank/DDBJ whole genome shotgun (WGS) entry which is preliminary data.</text>
</comment>
<dbReference type="eggNOG" id="COG0732">
    <property type="taxonomic scope" value="Bacteria"/>
</dbReference>
<keyword evidence="2" id="KW-0680">Restriction system</keyword>
<gene>
    <name evidence="6" type="ORF">D779_2722</name>
</gene>
<feature type="domain" description="Type I restriction modification DNA specificity" evidence="5">
    <location>
        <begin position="85"/>
        <end position="256"/>
    </location>
</feature>
<dbReference type="GO" id="GO:0009307">
    <property type="term" value="P:DNA restriction-modification system"/>
    <property type="evidence" value="ECO:0007669"/>
    <property type="project" value="UniProtKB-KW"/>
</dbReference>
<dbReference type="RefSeq" id="WP_081763526.1">
    <property type="nucleotide sequence ID" value="NZ_AONC01000041.1"/>
</dbReference>
<name>W9V507_9GAMM</name>
<protein>
    <submittedName>
        <fullName evidence="6">Type I restriction-modification system, specificity subunit S</fullName>
    </submittedName>
</protein>
<dbReference type="EMBL" id="AONC01000041">
    <property type="protein sequence ID" value="EXJ14389.1"/>
    <property type="molecule type" value="Genomic_DNA"/>
</dbReference>
<dbReference type="Proteomes" id="UP000019460">
    <property type="component" value="Unassembled WGS sequence"/>
</dbReference>
<evidence type="ECO:0000259" key="5">
    <source>
        <dbReference type="Pfam" id="PF01420"/>
    </source>
</evidence>
<evidence type="ECO:0000256" key="3">
    <source>
        <dbReference type="ARBA" id="ARBA00023125"/>
    </source>
</evidence>
<dbReference type="CDD" id="cd17515">
    <property type="entry name" value="RMtype1_S_MjaORF132P_Sau1132ORF3780P-TRD1-CR1_like"/>
    <property type="match status" value="1"/>
</dbReference>
<keyword evidence="7" id="KW-1185">Reference proteome</keyword>
<evidence type="ECO:0000313" key="6">
    <source>
        <dbReference type="EMBL" id="EXJ14389.1"/>
    </source>
</evidence>
<dbReference type="PATRIC" id="fig|1249627.3.peg.2887"/>
<organism evidence="6 7">
    <name type="scientific">Imhoffiella purpurea</name>
    <dbReference type="NCBI Taxonomy" id="1249627"/>
    <lineage>
        <taxon>Bacteria</taxon>
        <taxon>Pseudomonadati</taxon>
        <taxon>Pseudomonadota</taxon>
        <taxon>Gammaproteobacteria</taxon>
        <taxon>Chromatiales</taxon>
        <taxon>Chromatiaceae</taxon>
        <taxon>Imhoffiella</taxon>
    </lineage>
</organism>
<keyword evidence="3" id="KW-0238">DNA-binding</keyword>
<reference evidence="6 7" key="1">
    <citation type="submission" date="2012-11" db="EMBL/GenBank/DDBJ databases">
        <title>Genome assembly of Thiorhodococcus sp. AK35.</title>
        <authorList>
            <person name="Nupur N."/>
            <person name="Khatri I."/>
            <person name="Subramanian S."/>
            <person name="Pinnaka A."/>
        </authorList>
    </citation>
    <scope>NUCLEOTIDE SEQUENCE [LARGE SCALE GENOMIC DNA]</scope>
    <source>
        <strain evidence="6 7">AK35</strain>
    </source>
</reference>
<feature type="coiled-coil region" evidence="4">
    <location>
        <begin position="245"/>
        <end position="272"/>
    </location>
</feature>
<comment type="similarity">
    <text evidence="1">Belongs to the type-I restriction system S methylase family.</text>
</comment>
<keyword evidence="4" id="KW-0175">Coiled coil</keyword>
<dbReference type="Pfam" id="PF01420">
    <property type="entry name" value="Methylase_S"/>
    <property type="match status" value="2"/>
</dbReference>
<evidence type="ECO:0000256" key="2">
    <source>
        <dbReference type="ARBA" id="ARBA00022747"/>
    </source>
</evidence>
<dbReference type="Gene3D" id="3.90.220.20">
    <property type="entry name" value="DNA methylase specificity domains"/>
    <property type="match status" value="2"/>
</dbReference>
<dbReference type="AlphaFoldDB" id="W9V507"/>
<evidence type="ECO:0000313" key="7">
    <source>
        <dbReference type="Proteomes" id="UP000019460"/>
    </source>
</evidence>
<sequence length="580" mass="64325">MNPDSLLALYERIADAPDAVARLRRFILDLAVRGKLVPQDPADEPATELMTRITEEKTRLVKAGRIRRLQVDPVIPEEEPFITPSAWIWTRLGSVGDWGSGSTPPRGNPDFYGGDITWLKSGELNDNRQLSGSEETLTEYAVRNGAFRLNQPGDVLIAMYGATIGKLAILAEQAVTNQAVCGCTPLRGVSNQFLFLYLLSQRAQFRSASEGGAQPNISKVKIVWTPFPLPPLAEQHRIVAKVDELMALCDRLEAARAQRESTRDRLAAASLARLNAPDQATFIEHARFALDTLPALTIRSDQIKQLRQTILNLAVRGKLVAQNPDDEPADKLLERITGARSSLTDIRGIRRVKALPPITDAETKFELPDGWAWTRLGNLSQFVTSGSRDWAQYHSNEGAIFVRMGNLSKDHYHLRLDHVQRVKPPADGEGTRTRLEAGDILISITGDVGMLGLIPEGFGEAYINQHTAMVRPMPEMQGRYLPELFRSPFAQDQFNEPQRGIKNSFRLTDVTQFVVPLPPLPEQHRIVAKVDELMALCDRLEASLATTDSTRRRLLDALLHEALAPTEIADSIEPAKALAS</sequence>
<dbReference type="STRING" id="1249627.D779_2722"/>